<proteinExistence type="inferred from homology"/>
<dbReference type="GO" id="GO:0071949">
    <property type="term" value="F:FAD binding"/>
    <property type="evidence" value="ECO:0007669"/>
    <property type="project" value="InterPro"/>
</dbReference>
<evidence type="ECO:0000256" key="2">
    <source>
        <dbReference type="ARBA" id="ARBA00022630"/>
    </source>
</evidence>
<evidence type="ECO:0000256" key="1">
    <source>
        <dbReference type="ARBA" id="ARBA00007992"/>
    </source>
</evidence>
<dbReference type="InterPro" id="IPR002938">
    <property type="entry name" value="FAD-bd"/>
</dbReference>
<accession>A0A1F7ZT18</accession>
<protein>
    <recommendedName>
        <fullName evidence="5">FAD-binding domain-containing protein</fullName>
    </recommendedName>
</protein>
<keyword evidence="2" id="KW-0285">Flavoprotein</keyword>
<dbReference type="GeneID" id="34452995"/>
<dbReference type="InterPro" id="IPR036188">
    <property type="entry name" value="FAD/NAD-bd_sf"/>
</dbReference>
<comment type="similarity">
    <text evidence="1">Belongs to the paxM FAD-dependent monooxygenase family.</text>
</comment>
<dbReference type="Gene3D" id="3.50.50.60">
    <property type="entry name" value="FAD/NAD(P)-binding domain"/>
    <property type="match status" value="2"/>
</dbReference>
<dbReference type="STRING" id="109264.A0A1F7ZT18"/>
<keyword evidence="4" id="KW-0560">Oxidoreductase</keyword>
<dbReference type="InterPro" id="IPR050562">
    <property type="entry name" value="FAD_mOase_fung"/>
</dbReference>
<dbReference type="PANTHER" id="PTHR47356:SF2">
    <property type="entry name" value="FAD-BINDING DOMAIN-CONTAINING PROTEIN-RELATED"/>
    <property type="match status" value="1"/>
</dbReference>
<dbReference type="Pfam" id="PF01494">
    <property type="entry name" value="FAD_binding_3"/>
    <property type="match status" value="1"/>
</dbReference>
<name>A0A1F7ZT18_9EURO</name>
<evidence type="ECO:0000256" key="4">
    <source>
        <dbReference type="ARBA" id="ARBA00023002"/>
    </source>
</evidence>
<dbReference type="PANTHER" id="PTHR47356">
    <property type="entry name" value="FAD-DEPENDENT MONOOXYGENASE ASQG-RELATED"/>
    <property type="match status" value="1"/>
</dbReference>
<sequence length="498" mass="56253">MRSSSRRQNHALRVIIIGCSVAGLTLAHALAKRQIDYTILEAHDCLPLPFTGNAFTLLPNGSRILAQLGVWEEIAAASDTIHSHSTFLEDGRLLGRIDVERLLSMRHGYNLAVIPRWRFLQILYNSLKDKHRVLFGKRVIALNQSSSQAKVECADGSILTGDLVVGADGIHSVSRGEILRWNRSLQASPNPRKIPEGLTSKFSGIYGISHPIPGLSPGHAHRTYGNGFSFIVNIGKENIFWLLSFHAGKVHRCPDIPRYSQDRASIDQQVSPFLGAHVSSDVRFEELYSNAITCCHVALEELLCEQWAAEKLVCIGDSVHKVWLIFFRYISQLLEYVIYNELWQMTPNLAQGANCAIESSASLANCIVRTVDQDKSCTCPDNPEEDMGLEAWEESRKQKMRRFYTYSWILVRCEALSGPWFKALGLYIGSFHGEQVISYISDISPESEYLDYLPQSDYHLKSRSKMRQGRLNQLNHLSVKLAFWFLDALITMWSFCFA</sequence>
<evidence type="ECO:0000313" key="6">
    <source>
        <dbReference type="EMBL" id="OGM42601.1"/>
    </source>
</evidence>
<dbReference type="RefSeq" id="XP_022386318.1">
    <property type="nucleotide sequence ID" value="XM_022536733.1"/>
</dbReference>
<keyword evidence="3" id="KW-0274">FAD</keyword>
<dbReference type="AlphaFoldDB" id="A0A1F7ZT18"/>
<keyword evidence="7" id="KW-1185">Reference proteome</keyword>
<dbReference type="EMBL" id="LYCR01000086">
    <property type="protein sequence ID" value="OGM42601.1"/>
    <property type="molecule type" value="Genomic_DNA"/>
</dbReference>
<organism evidence="6 7">
    <name type="scientific">Aspergillus bombycis</name>
    <dbReference type="NCBI Taxonomy" id="109264"/>
    <lineage>
        <taxon>Eukaryota</taxon>
        <taxon>Fungi</taxon>
        <taxon>Dikarya</taxon>
        <taxon>Ascomycota</taxon>
        <taxon>Pezizomycotina</taxon>
        <taxon>Eurotiomycetes</taxon>
        <taxon>Eurotiomycetidae</taxon>
        <taxon>Eurotiales</taxon>
        <taxon>Aspergillaceae</taxon>
        <taxon>Aspergillus</taxon>
    </lineage>
</organism>
<evidence type="ECO:0000313" key="7">
    <source>
        <dbReference type="Proteomes" id="UP000179179"/>
    </source>
</evidence>
<evidence type="ECO:0000256" key="3">
    <source>
        <dbReference type="ARBA" id="ARBA00022827"/>
    </source>
</evidence>
<dbReference type="PRINTS" id="PR00420">
    <property type="entry name" value="RNGMNOXGNASE"/>
</dbReference>
<dbReference type="GO" id="GO:0004497">
    <property type="term" value="F:monooxygenase activity"/>
    <property type="evidence" value="ECO:0007669"/>
    <property type="project" value="InterPro"/>
</dbReference>
<dbReference type="OrthoDB" id="10029326at2759"/>
<dbReference type="SUPFAM" id="SSF51905">
    <property type="entry name" value="FAD/NAD(P)-binding domain"/>
    <property type="match status" value="1"/>
</dbReference>
<dbReference type="Proteomes" id="UP000179179">
    <property type="component" value="Unassembled WGS sequence"/>
</dbReference>
<evidence type="ECO:0000259" key="5">
    <source>
        <dbReference type="Pfam" id="PF01494"/>
    </source>
</evidence>
<comment type="caution">
    <text evidence="6">The sequence shown here is derived from an EMBL/GenBank/DDBJ whole genome shotgun (WGS) entry which is preliminary data.</text>
</comment>
<gene>
    <name evidence="6" type="ORF">ABOM_009605</name>
</gene>
<feature type="domain" description="FAD-binding" evidence="5">
    <location>
        <begin position="13"/>
        <end position="177"/>
    </location>
</feature>
<reference evidence="6 7" key="1">
    <citation type="journal article" date="2016" name="Genome Biol. Evol.">
        <title>Draft genome sequence of an aflatoxigenic Aspergillus species, A. bombycis.</title>
        <authorList>
            <person name="Moore G.G."/>
            <person name="Mack B.M."/>
            <person name="Beltz S.B."/>
            <person name="Gilbert M.K."/>
        </authorList>
    </citation>
    <scope>NUCLEOTIDE SEQUENCE [LARGE SCALE GENOMIC DNA]</scope>
    <source>
        <strain evidence="7">NRRL 26010</strain>
    </source>
</reference>